<reference evidence="2 3" key="1">
    <citation type="submission" date="2018-06" db="EMBL/GenBank/DDBJ databases">
        <authorList>
            <consortium name="Pathogen Informatics"/>
            <person name="Doyle S."/>
        </authorList>
    </citation>
    <scope>NUCLEOTIDE SEQUENCE [LARGE SCALE GENOMIC DNA]</scope>
    <source>
        <strain evidence="2 3">NCTC13443</strain>
    </source>
</reference>
<feature type="region of interest" description="Disordered" evidence="1">
    <location>
        <begin position="65"/>
        <end position="89"/>
    </location>
</feature>
<dbReference type="Proteomes" id="UP000255518">
    <property type="component" value="Unassembled WGS sequence"/>
</dbReference>
<evidence type="ECO:0000256" key="1">
    <source>
        <dbReference type="SAM" id="MobiDB-lite"/>
    </source>
</evidence>
<name>A0A377V570_KLEPN</name>
<protein>
    <submittedName>
        <fullName evidence="2">Uncharacterized protein</fullName>
    </submittedName>
</protein>
<proteinExistence type="predicted"/>
<sequence>MSGGATLTRPTVPGPAVYALPPWAAETAGVDGLKIAETFPEGRGSPHGCGLRAVFCMDATSARPEACRDKSKGPRSGDFAGRSPGVQGEAATGLPLCAPCAMKGITQKKYRERNLPGNNIEQTLFPGRNRCTPRTVSTKPQFVRRVRRSRHPDFYCFASRNCTALSGKSVNKPSTPAWLYSTS</sequence>
<organism evidence="2 3">
    <name type="scientific">Klebsiella pneumoniae</name>
    <dbReference type="NCBI Taxonomy" id="573"/>
    <lineage>
        <taxon>Bacteria</taxon>
        <taxon>Pseudomonadati</taxon>
        <taxon>Pseudomonadota</taxon>
        <taxon>Gammaproteobacteria</taxon>
        <taxon>Enterobacterales</taxon>
        <taxon>Enterobacteriaceae</taxon>
        <taxon>Klebsiella/Raoultella group</taxon>
        <taxon>Klebsiella</taxon>
        <taxon>Klebsiella pneumoniae complex</taxon>
    </lineage>
</organism>
<dbReference type="EMBL" id="UGKT01000001">
    <property type="protein sequence ID" value="STT05375.1"/>
    <property type="molecule type" value="Genomic_DNA"/>
</dbReference>
<dbReference type="AlphaFoldDB" id="A0A377V570"/>
<evidence type="ECO:0000313" key="2">
    <source>
        <dbReference type="EMBL" id="STT05375.1"/>
    </source>
</evidence>
<evidence type="ECO:0000313" key="3">
    <source>
        <dbReference type="Proteomes" id="UP000255518"/>
    </source>
</evidence>
<gene>
    <name evidence="2" type="ORF">NCTC13443_05310</name>
</gene>
<accession>A0A377V570</accession>